<dbReference type="PANTHER" id="PTHR33055:SF15">
    <property type="entry name" value="TRANSPOSASE-RELATED"/>
    <property type="match status" value="1"/>
</dbReference>
<feature type="domain" description="Transposase IS116/IS110/IS902 C-terminal" evidence="1">
    <location>
        <begin position="57"/>
        <end position="130"/>
    </location>
</feature>
<dbReference type="Pfam" id="PF02371">
    <property type="entry name" value="Transposase_20"/>
    <property type="match status" value="1"/>
</dbReference>
<gene>
    <name evidence="2" type="ORF">BACCIP111895_03583</name>
</gene>
<dbReference type="InterPro" id="IPR047650">
    <property type="entry name" value="Transpos_IS110"/>
</dbReference>
<evidence type="ECO:0000259" key="1">
    <source>
        <dbReference type="Pfam" id="PF02371"/>
    </source>
</evidence>
<dbReference type="EMBL" id="CALBWS010000027">
    <property type="protein sequence ID" value="CAH2716398.1"/>
    <property type="molecule type" value="Genomic_DNA"/>
</dbReference>
<reference evidence="2" key="1">
    <citation type="submission" date="2022-04" db="EMBL/GenBank/DDBJ databases">
        <authorList>
            <person name="Criscuolo A."/>
        </authorList>
    </citation>
    <scope>NUCLEOTIDE SEQUENCE</scope>
    <source>
        <strain evidence="2">CIP111895</strain>
    </source>
</reference>
<sequence length="132" mass="15045">MKKKKDELELALKGYIGPHQRLMLKTILGHIDFLTQQIELLDQEVAKRLVPQEEDIERLDSIPGIARRMAEQILSEVGTNEKSQFPSAVHMCSWAGLVPEQNESAGKRKSAKTKKRNKYLSFALTETAHSFR</sequence>
<dbReference type="Proteomes" id="UP000838308">
    <property type="component" value="Unassembled WGS sequence"/>
</dbReference>
<evidence type="ECO:0000313" key="2">
    <source>
        <dbReference type="EMBL" id="CAH2716398.1"/>
    </source>
</evidence>
<dbReference type="RefSeq" id="WP_248736655.1">
    <property type="nucleotide sequence ID" value="NZ_CALBWS010000027.1"/>
</dbReference>
<name>A0ABN8KVT8_9BACI</name>
<dbReference type="InterPro" id="IPR003346">
    <property type="entry name" value="Transposase_20"/>
</dbReference>
<protein>
    <recommendedName>
        <fullName evidence="1">Transposase IS116/IS110/IS902 C-terminal domain-containing protein</fullName>
    </recommendedName>
</protein>
<organism evidence="2 3">
    <name type="scientific">Neobacillus rhizosphaerae</name>
    <dbReference type="NCBI Taxonomy" id="2880965"/>
    <lineage>
        <taxon>Bacteria</taxon>
        <taxon>Bacillati</taxon>
        <taxon>Bacillota</taxon>
        <taxon>Bacilli</taxon>
        <taxon>Bacillales</taxon>
        <taxon>Bacillaceae</taxon>
        <taxon>Neobacillus</taxon>
    </lineage>
</organism>
<accession>A0ABN8KVT8</accession>
<comment type="caution">
    <text evidence="2">The sequence shown here is derived from an EMBL/GenBank/DDBJ whole genome shotgun (WGS) entry which is preliminary data.</text>
</comment>
<evidence type="ECO:0000313" key="3">
    <source>
        <dbReference type="Proteomes" id="UP000838308"/>
    </source>
</evidence>
<keyword evidence="3" id="KW-1185">Reference proteome</keyword>
<proteinExistence type="predicted"/>
<dbReference type="PANTHER" id="PTHR33055">
    <property type="entry name" value="TRANSPOSASE FOR INSERTION SEQUENCE ELEMENT IS1111A"/>
    <property type="match status" value="1"/>
</dbReference>